<dbReference type="InterPro" id="IPR010131">
    <property type="entry name" value="MdtP/NodT-like"/>
</dbReference>
<dbReference type="Proteomes" id="UP000596092">
    <property type="component" value="Chromosome"/>
</dbReference>
<name>A0A7T6ARC9_9BACT</name>
<evidence type="ECO:0000256" key="1">
    <source>
        <dbReference type="ARBA" id="ARBA00007613"/>
    </source>
</evidence>
<keyword evidence="5" id="KW-1185">Reference proteome</keyword>
<dbReference type="SUPFAM" id="SSF56954">
    <property type="entry name" value="Outer membrane efflux proteins (OEP)"/>
    <property type="match status" value="1"/>
</dbReference>
<organism evidence="4 5">
    <name type="scientific">Desulfobulbus oligotrophicus</name>
    <dbReference type="NCBI Taxonomy" id="1909699"/>
    <lineage>
        <taxon>Bacteria</taxon>
        <taxon>Pseudomonadati</taxon>
        <taxon>Thermodesulfobacteriota</taxon>
        <taxon>Desulfobulbia</taxon>
        <taxon>Desulfobulbales</taxon>
        <taxon>Desulfobulbaceae</taxon>
        <taxon>Desulfobulbus</taxon>
    </lineage>
</organism>
<feature type="chain" id="PRO_5033095614" evidence="2">
    <location>
        <begin position="23"/>
        <end position="471"/>
    </location>
</feature>
<dbReference type="KEGG" id="dog:HP555_13140"/>
<dbReference type="GO" id="GO:0015562">
    <property type="term" value="F:efflux transmembrane transporter activity"/>
    <property type="evidence" value="ECO:0007669"/>
    <property type="project" value="InterPro"/>
</dbReference>
<evidence type="ECO:0000313" key="4">
    <source>
        <dbReference type="EMBL" id="QQG66743.1"/>
    </source>
</evidence>
<sequence length="471" mass="52002">MKILSRLTVVLFGLFISGCSLAPEYTRPELPVADQLPVDKAGKPPGDLPQQSGPELGWRGFFTDPQLQALIELALANNRDLRESALTVEAYQAQYRIQRSALFPTIMADGSGSKQRTMTGSGDYGTSEMYSASVGIAAYELDLFGRVRHLRDQALEQYLAMEESHRSVHISLVAEVARAYFTWLADRELLRVTEDTLRIEEESFQLIEQREREGVATQLDLAQARTSLETARANLALYERLVAQDGNDLSLLAGSTVPVSLLEKAAPLNEQQLALHLPSPLASSVLLQRPDVMSAEHELKGAHADIGAARAAFFPAISLTAAGGFASDDLSRLFGGNSGIWSFAPSISLPIFTAGRLQAQLDVAEIRKDMLVARYEKAIQTAFQETANTLVARATYVRQLAAQRANLQANQEYHELARNRYQHGLDSFLTLLDAQRSLYTARQRCLTVYLEQLLNQVSLYKALGGGWEERS</sequence>
<feature type="signal peptide" evidence="2">
    <location>
        <begin position="1"/>
        <end position="22"/>
    </location>
</feature>
<dbReference type="NCBIfam" id="TIGR01845">
    <property type="entry name" value="outer_NodT"/>
    <property type="match status" value="1"/>
</dbReference>
<keyword evidence="2" id="KW-0564">Palmitate</keyword>
<evidence type="ECO:0000313" key="5">
    <source>
        <dbReference type="Proteomes" id="UP000596092"/>
    </source>
</evidence>
<accession>A0A7T6ARC9</accession>
<dbReference type="PANTHER" id="PTHR30203:SF32">
    <property type="entry name" value="CATION EFFLUX SYSTEM PROTEIN CUSC"/>
    <property type="match status" value="1"/>
</dbReference>
<feature type="region of interest" description="Disordered" evidence="3">
    <location>
        <begin position="36"/>
        <end position="55"/>
    </location>
</feature>
<dbReference type="Pfam" id="PF02321">
    <property type="entry name" value="OEP"/>
    <property type="match status" value="2"/>
</dbReference>
<dbReference type="GO" id="GO:0005886">
    <property type="term" value="C:plasma membrane"/>
    <property type="evidence" value="ECO:0007669"/>
    <property type="project" value="UniProtKB-SubCell"/>
</dbReference>
<comment type="subcellular location">
    <subcellularLocation>
        <location evidence="2">Cell membrane</location>
        <topology evidence="2">Lipid-anchor</topology>
    </subcellularLocation>
</comment>
<keyword evidence="2" id="KW-0449">Lipoprotein</keyword>
<dbReference type="AlphaFoldDB" id="A0A7T6ARC9"/>
<keyword evidence="2" id="KW-0812">Transmembrane</keyword>
<dbReference type="InterPro" id="IPR003423">
    <property type="entry name" value="OMP_efflux"/>
</dbReference>
<protein>
    <submittedName>
        <fullName evidence="4">Efflux transporter outer membrane subunit</fullName>
    </submittedName>
</protein>
<dbReference type="EMBL" id="CP054140">
    <property type="protein sequence ID" value="QQG66743.1"/>
    <property type="molecule type" value="Genomic_DNA"/>
</dbReference>
<keyword evidence="2" id="KW-1134">Transmembrane beta strand</keyword>
<keyword evidence="2" id="KW-0472">Membrane</keyword>
<dbReference type="Gene3D" id="1.20.1600.10">
    <property type="entry name" value="Outer membrane efflux proteins (OEP)"/>
    <property type="match status" value="1"/>
</dbReference>
<comment type="similarity">
    <text evidence="1 2">Belongs to the outer membrane factor (OMF) (TC 1.B.17) family.</text>
</comment>
<evidence type="ECO:0000256" key="3">
    <source>
        <dbReference type="SAM" id="MobiDB-lite"/>
    </source>
</evidence>
<dbReference type="Gene3D" id="2.20.200.10">
    <property type="entry name" value="Outer membrane efflux proteins (OEP)"/>
    <property type="match status" value="1"/>
</dbReference>
<proteinExistence type="inferred from homology"/>
<reference evidence="4 5" key="1">
    <citation type="submission" date="2020-05" db="EMBL/GenBank/DDBJ databases">
        <title>Complete genome of Desulfobulbus oligotrophicus.</title>
        <authorList>
            <person name="Podar M."/>
        </authorList>
    </citation>
    <scope>NUCLEOTIDE SEQUENCE [LARGE SCALE GENOMIC DNA]</scope>
    <source>
        <strain evidence="4 5">Prop6</strain>
    </source>
</reference>
<dbReference type="PROSITE" id="PS51257">
    <property type="entry name" value="PROKAR_LIPOPROTEIN"/>
    <property type="match status" value="1"/>
</dbReference>
<gene>
    <name evidence="4" type="ORF">HP555_13140</name>
</gene>
<keyword evidence="2" id="KW-0732">Signal</keyword>
<evidence type="ECO:0000256" key="2">
    <source>
        <dbReference type="RuleBase" id="RU362097"/>
    </source>
</evidence>
<dbReference type="PANTHER" id="PTHR30203">
    <property type="entry name" value="OUTER MEMBRANE CATION EFFLUX PROTEIN"/>
    <property type="match status" value="1"/>
</dbReference>